<dbReference type="PRINTS" id="PR02010">
    <property type="entry name" value="RCMT9"/>
</dbReference>
<dbReference type="GO" id="GO:0001510">
    <property type="term" value="P:RNA methylation"/>
    <property type="evidence" value="ECO:0007669"/>
    <property type="project" value="InterPro"/>
</dbReference>
<feature type="binding site" evidence="5">
    <location>
        <position position="213"/>
    </location>
    <ligand>
        <name>S-adenosyl-L-methionine</name>
        <dbReference type="ChEBI" id="CHEBI:59789"/>
    </ligand>
</feature>
<evidence type="ECO:0000313" key="7">
    <source>
        <dbReference type="EMBL" id="CED83262.1"/>
    </source>
</evidence>
<evidence type="ECO:0000256" key="1">
    <source>
        <dbReference type="ARBA" id="ARBA00022603"/>
    </source>
</evidence>
<dbReference type="EMBL" id="LN483142">
    <property type="protein sequence ID" value="CED83262.1"/>
    <property type="molecule type" value="Genomic_DNA"/>
</dbReference>
<name>A0A0F7SMH1_PHARH</name>
<dbReference type="PROSITE" id="PS51686">
    <property type="entry name" value="SAM_MT_RSMB_NOP"/>
    <property type="match status" value="1"/>
</dbReference>
<dbReference type="GO" id="GO:0008173">
    <property type="term" value="F:RNA methyltransferase activity"/>
    <property type="evidence" value="ECO:0007669"/>
    <property type="project" value="InterPro"/>
</dbReference>
<proteinExistence type="inferred from homology"/>
<organism evidence="7">
    <name type="scientific">Phaffia rhodozyma</name>
    <name type="common">Yeast</name>
    <name type="synonym">Xanthophyllomyces dendrorhous</name>
    <dbReference type="NCBI Taxonomy" id="264483"/>
    <lineage>
        <taxon>Eukaryota</taxon>
        <taxon>Fungi</taxon>
        <taxon>Dikarya</taxon>
        <taxon>Basidiomycota</taxon>
        <taxon>Agaricomycotina</taxon>
        <taxon>Tremellomycetes</taxon>
        <taxon>Cystofilobasidiales</taxon>
        <taxon>Mrakiaceae</taxon>
        <taxon>Phaffia</taxon>
    </lineage>
</organism>
<keyword evidence="1 5" id="KW-0489">Methyltransferase</keyword>
<feature type="binding site" evidence="5">
    <location>
        <position position="302"/>
    </location>
    <ligand>
        <name>S-adenosyl-L-methionine</name>
        <dbReference type="ChEBI" id="CHEBI:59789"/>
    </ligand>
</feature>
<dbReference type="GO" id="GO:0003723">
    <property type="term" value="F:RNA binding"/>
    <property type="evidence" value="ECO:0007669"/>
    <property type="project" value="UniProtKB-UniRule"/>
</dbReference>
<feature type="active site" description="Nucleophile" evidence="5">
    <location>
        <position position="379"/>
    </location>
</feature>
<comment type="similarity">
    <text evidence="5">Belongs to the class I-like SAM-binding methyltransferase superfamily. RsmB/NOP family.</text>
</comment>
<dbReference type="InterPro" id="IPR001678">
    <property type="entry name" value="MeTrfase_RsmB-F_NOP2_dom"/>
</dbReference>
<evidence type="ECO:0000256" key="2">
    <source>
        <dbReference type="ARBA" id="ARBA00022679"/>
    </source>
</evidence>
<dbReference type="InterPro" id="IPR029063">
    <property type="entry name" value="SAM-dependent_MTases_sf"/>
</dbReference>
<dbReference type="SUPFAM" id="SSF53335">
    <property type="entry name" value="S-adenosyl-L-methionine-dependent methyltransferases"/>
    <property type="match status" value="1"/>
</dbReference>
<evidence type="ECO:0000256" key="3">
    <source>
        <dbReference type="ARBA" id="ARBA00022691"/>
    </source>
</evidence>
<dbReference type="Gene3D" id="3.40.50.150">
    <property type="entry name" value="Vaccinia Virus protein VP39"/>
    <property type="match status" value="1"/>
</dbReference>
<feature type="domain" description="SAM-dependent MTase RsmB/NOP-type" evidence="6">
    <location>
        <begin position="71"/>
        <end position="441"/>
    </location>
</feature>
<keyword evidence="4 5" id="KW-0694">RNA-binding</keyword>
<sequence length="451" mass="49148">MYVITLTRMTSAISSARAASPKSSLPSLPTLPAEFISFLRSNGLPTSTYTSLLTYALANRPTPSSKPSLPSRFIHPTFHPTHSRPSPLQISTALNIPPEDLTPISWLPSPQLEFYRLPGSVRMAPCELYKQGRVQALDAGSAVAVHALSLDPDDHVLDLCCAPGGKLSLCAEIVRLGRGTVTGVDVSASRLGITKSVLGKLGNGSKTRLFLADGRAFDIGVARGNVYWRGKEFGLGVDAERVRDEKEDETWAGWERGPVWDEDKVEVRTKGYLIPQTFKRGRIEVGQIDTSVFVPYDKVLVDAECTHDGSIAHILKYITIEPPSPSSPNGQPTFAFPSALLASLSTASPSSTLPDLQLNLLRNGFRLLKPNGVLVYSTCSLSVNQGEVIVQRFLDELNKEGERVKAQLEDVPGREEMPCEEPDVNWLEGKALRFSGKLVEGKEKDWLSGLA</sequence>
<protein>
    <submittedName>
        <fullName evidence="7">tRNA cytosine-5-methylases and related enzymes of the NOL1/NOP2/sun superfamily</fullName>
    </submittedName>
</protein>
<feature type="binding site" evidence="5">
    <location>
        <begin position="160"/>
        <end position="166"/>
    </location>
    <ligand>
        <name>S-adenosyl-L-methionine</name>
        <dbReference type="ChEBI" id="CHEBI:59789"/>
    </ligand>
</feature>
<reference evidence="7" key="1">
    <citation type="submission" date="2014-08" db="EMBL/GenBank/DDBJ databases">
        <authorList>
            <person name="Sharma Rahul"/>
            <person name="Thines Marco"/>
        </authorList>
    </citation>
    <scope>NUCLEOTIDE SEQUENCE</scope>
</reference>
<dbReference type="PANTHER" id="PTHR22807">
    <property type="entry name" value="NOP2 YEAST -RELATED NOL1/NOP2/FMU SUN DOMAIN-CONTAINING"/>
    <property type="match status" value="1"/>
</dbReference>
<feature type="binding site" evidence="5">
    <location>
        <position position="185"/>
    </location>
    <ligand>
        <name>S-adenosyl-L-methionine</name>
        <dbReference type="ChEBI" id="CHEBI:59789"/>
    </ligand>
</feature>
<evidence type="ECO:0000259" key="6">
    <source>
        <dbReference type="PROSITE" id="PS51686"/>
    </source>
</evidence>
<evidence type="ECO:0000256" key="5">
    <source>
        <dbReference type="PROSITE-ProRule" id="PRU01023"/>
    </source>
</evidence>
<accession>A0A0F7SMH1</accession>
<dbReference type="InterPro" id="IPR023267">
    <property type="entry name" value="RCMT"/>
</dbReference>
<dbReference type="PRINTS" id="PR02008">
    <property type="entry name" value="RCMTFAMILY"/>
</dbReference>
<keyword evidence="2 5" id="KW-0808">Transferase</keyword>
<evidence type="ECO:0000256" key="4">
    <source>
        <dbReference type="ARBA" id="ARBA00022884"/>
    </source>
</evidence>
<dbReference type="AlphaFoldDB" id="A0A0F7SMH1"/>
<dbReference type="PANTHER" id="PTHR22807:SF16">
    <property type="entry name" value="SAM-DEPENDENT MTASE RSMB_NOP-TYPE DOMAIN-CONTAINING PROTEIN"/>
    <property type="match status" value="1"/>
</dbReference>
<keyword evidence="3 5" id="KW-0949">S-adenosyl-L-methionine</keyword>
<dbReference type="CDD" id="cd02440">
    <property type="entry name" value="AdoMet_MTases"/>
    <property type="match status" value="1"/>
</dbReference>
<dbReference type="Pfam" id="PF01189">
    <property type="entry name" value="Methyltr_RsmB-F"/>
    <property type="match status" value="2"/>
</dbReference>
<dbReference type="InterPro" id="IPR049560">
    <property type="entry name" value="MeTrfase_RsmB-F_NOP2_cat"/>
</dbReference>
<dbReference type="InterPro" id="IPR023269">
    <property type="entry name" value="RCMT_subfamily_9"/>
</dbReference>